<dbReference type="InterPro" id="IPR024766">
    <property type="entry name" value="Znf_RING_H2"/>
</dbReference>
<dbReference type="GO" id="GO:0061630">
    <property type="term" value="F:ubiquitin protein ligase activity"/>
    <property type="evidence" value="ECO:0007669"/>
    <property type="project" value="TreeGrafter"/>
</dbReference>
<keyword evidence="4" id="KW-0833">Ubl conjugation pathway</keyword>
<evidence type="ECO:0000256" key="5">
    <source>
        <dbReference type="ARBA" id="ARBA00022833"/>
    </source>
</evidence>
<protein>
    <recommendedName>
        <fullName evidence="8">RING-type domain-containing protein</fullName>
    </recommendedName>
</protein>
<dbReference type="InterPro" id="IPR013083">
    <property type="entry name" value="Znf_RING/FYVE/PHD"/>
</dbReference>
<comment type="caution">
    <text evidence="9">The sequence shown here is derived from an EMBL/GenBank/DDBJ whole genome shotgun (WGS) entry which is preliminary data.</text>
</comment>
<dbReference type="InterPro" id="IPR051834">
    <property type="entry name" value="RING_finger_E3_ligase"/>
</dbReference>
<proteinExistence type="predicted"/>
<evidence type="ECO:0000256" key="6">
    <source>
        <dbReference type="PROSITE-ProRule" id="PRU00175"/>
    </source>
</evidence>
<reference evidence="9" key="1">
    <citation type="submission" date="2023-07" db="EMBL/GenBank/DDBJ databases">
        <authorList>
            <consortium name="AG Swart"/>
            <person name="Singh M."/>
            <person name="Singh A."/>
            <person name="Seah K."/>
            <person name="Emmerich C."/>
        </authorList>
    </citation>
    <scope>NUCLEOTIDE SEQUENCE</scope>
    <source>
        <strain evidence="9">DP1</strain>
    </source>
</reference>
<feature type="compositionally biased region" description="Basic and acidic residues" evidence="7">
    <location>
        <begin position="1"/>
        <end position="39"/>
    </location>
</feature>
<sequence length="291" mass="33080">MEEREPKVIDKGEKERREEGFEKEGGSKDTLCEEEKQRTGCDSAQGCKRSSSKGEGDEGDYGCSICITSFDENDTKAIPLLKKKLKSSHKEQSNIVDAGSTGSSCSEDIVILYFDHLDFKMNLPSEILKDIIGVVRQRDIEDNLEEILVNFETNGVSILFNCSHIFHKHCIKDWIKGHNTCPVCRKTIYQKENVYQYFDEPDYDNNQIDLLRDIEDGSSYSSLSDDDEDEPIGDLMNIPLISPNHSYQNLITTENESHNSDNEDILANYPYCDSPVAWKRNPSGSSFPFIF</sequence>
<comment type="pathway">
    <text evidence="1">Protein modification; protein ubiquitination.</text>
</comment>
<dbReference type="EMBL" id="CAMPGE010012777">
    <property type="protein sequence ID" value="CAI2371536.1"/>
    <property type="molecule type" value="Genomic_DNA"/>
</dbReference>
<evidence type="ECO:0000256" key="4">
    <source>
        <dbReference type="ARBA" id="ARBA00022786"/>
    </source>
</evidence>
<dbReference type="Gene3D" id="3.30.40.10">
    <property type="entry name" value="Zinc/RING finger domain, C3HC4 (zinc finger)"/>
    <property type="match status" value="1"/>
</dbReference>
<keyword evidence="5" id="KW-0862">Zinc</keyword>
<dbReference type="InterPro" id="IPR001841">
    <property type="entry name" value="Znf_RING"/>
</dbReference>
<dbReference type="GO" id="GO:0008270">
    <property type="term" value="F:zinc ion binding"/>
    <property type="evidence" value="ECO:0007669"/>
    <property type="project" value="UniProtKB-KW"/>
</dbReference>
<keyword evidence="10" id="KW-1185">Reference proteome</keyword>
<organism evidence="9 10">
    <name type="scientific">Euplotes crassus</name>
    <dbReference type="NCBI Taxonomy" id="5936"/>
    <lineage>
        <taxon>Eukaryota</taxon>
        <taxon>Sar</taxon>
        <taxon>Alveolata</taxon>
        <taxon>Ciliophora</taxon>
        <taxon>Intramacronucleata</taxon>
        <taxon>Spirotrichea</taxon>
        <taxon>Hypotrichia</taxon>
        <taxon>Euplotida</taxon>
        <taxon>Euplotidae</taxon>
        <taxon>Moneuplotes</taxon>
    </lineage>
</organism>
<dbReference type="Proteomes" id="UP001295684">
    <property type="component" value="Unassembled WGS sequence"/>
</dbReference>
<accession>A0AAD1UP64</accession>
<dbReference type="AlphaFoldDB" id="A0AAD1UP64"/>
<evidence type="ECO:0000259" key="8">
    <source>
        <dbReference type="PROSITE" id="PS50089"/>
    </source>
</evidence>
<dbReference type="GO" id="GO:0005634">
    <property type="term" value="C:nucleus"/>
    <property type="evidence" value="ECO:0007669"/>
    <property type="project" value="TreeGrafter"/>
</dbReference>
<evidence type="ECO:0000313" key="9">
    <source>
        <dbReference type="EMBL" id="CAI2371536.1"/>
    </source>
</evidence>
<dbReference type="PANTHER" id="PTHR45931">
    <property type="entry name" value="SI:CH211-59O9.10"/>
    <property type="match status" value="1"/>
</dbReference>
<keyword evidence="3 6" id="KW-0863">Zinc-finger</keyword>
<name>A0AAD1UP64_EUPCR</name>
<evidence type="ECO:0000256" key="7">
    <source>
        <dbReference type="SAM" id="MobiDB-lite"/>
    </source>
</evidence>
<feature type="region of interest" description="Disordered" evidence="7">
    <location>
        <begin position="1"/>
        <end position="59"/>
    </location>
</feature>
<dbReference type="PROSITE" id="PS50089">
    <property type="entry name" value="ZF_RING_2"/>
    <property type="match status" value="1"/>
</dbReference>
<dbReference type="SUPFAM" id="SSF57850">
    <property type="entry name" value="RING/U-box"/>
    <property type="match status" value="1"/>
</dbReference>
<dbReference type="PANTHER" id="PTHR45931:SF3">
    <property type="entry name" value="RING ZINC FINGER-CONTAINING PROTEIN"/>
    <property type="match status" value="1"/>
</dbReference>
<evidence type="ECO:0000256" key="3">
    <source>
        <dbReference type="ARBA" id="ARBA00022771"/>
    </source>
</evidence>
<evidence type="ECO:0000313" key="10">
    <source>
        <dbReference type="Proteomes" id="UP001295684"/>
    </source>
</evidence>
<keyword evidence="2" id="KW-0479">Metal-binding</keyword>
<dbReference type="GO" id="GO:0006511">
    <property type="term" value="P:ubiquitin-dependent protein catabolic process"/>
    <property type="evidence" value="ECO:0007669"/>
    <property type="project" value="TreeGrafter"/>
</dbReference>
<evidence type="ECO:0000256" key="2">
    <source>
        <dbReference type="ARBA" id="ARBA00022723"/>
    </source>
</evidence>
<evidence type="ECO:0000256" key="1">
    <source>
        <dbReference type="ARBA" id="ARBA00004906"/>
    </source>
</evidence>
<gene>
    <name evidence="9" type="ORF">ECRASSUSDP1_LOCUS12860</name>
</gene>
<dbReference type="Pfam" id="PF12678">
    <property type="entry name" value="zf-rbx1"/>
    <property type="match status" value="1"/>
</dbReference>
<feature type="domain" description="RING-type" evidence="8">
    <location>
        <begin position="162"/>
        <end position="185"/>
    </location>
</feature>